<reference evidence="1 2" key="2">
    <citation type="submission" date="2018-11" db="EMBL/GenBank/DDBJ databases">
        <authorList>
            <consortium name="Pathogen Informatics"/>
        </authorList>
    </citation>
    <scope>NUCLEOTIDE SEQUENCE [LARGE SCALE GENOMIC DNA]</scope>
</reference>
<sequence>MARNQGAILNLLQWQNQPTSSSVRYNRRFTSGDPHFKSTDCKIGHISYTYLINFSVERNFVRENIQRVRMPKISPIAVTPSSHISDSINAGTGTVDMYLGAVDRDQSSEDMKNYCENGNQFNQQKKPLTSDIGTQTELQNDKTVNCRFHKSPPKRSGFLRAHEKTGQLNAMMSLSEIPVKKLIRTPQLTRISVPRASSAKDVKFTRRNLNYVRANANAVSNGCVVDRRSTNRQSMHPPSAQSRSFGRLPPYLSDLSLVSYNAEYTERERQQPERGLKKEAQRLKVTEECQKKKEKTHCTPLKRVSYAKTLDEITRAPTHIPTTCNKDLRAQQEDRLSDLKEVIRAFRKPVVFITLD</sequence>
<reference evidence="3" key="1">
    <citation type="submission" date="2017-02" db="UniProtKB">
        <authorList>
            <consortium name="WormBaseParasite"/>
        </authorList>
    </citation>
    <scope>IDENTIFICATION</scope>
</reference>
<keyword evidence="2" id="KW-1185">Reference proteome</keyword>
<gene>
    <name evidence="1" type="ORF">TTAC_LOCUS7158</name>
</gene>
<name>A0A0R3X1R5_HYDTA</name>
<dbReference type="EMBL" id="UYWX01020349">
    <property type="protein sequence ID" value="VDM31495.1"/>
    <property type="molecule type" value="Genomic_DNA"/>
</dbReference>
<dbReference type="STRING" id="6205.A0A0R3X1R5"/>
<organism evidence="3">
    <name type="scientific">Hydatigena taeniaeformis</name>
    <name type="common">Feline tapeworm</name>
    <name type="synonym">Taenia taeniaeformis</name>
    <dbReference type="NCBI Taxonomy" id="6205"/>
    <lineage>
        <taxon>Eukaryota</taxon>
        <taxon>Metazoa</taxon>
        <taxon>Spiralia</taxon>
        <taxon>Lophotrochozoa</taxon>
        <taxon>Platyhelminthes</taxon>
        <taxon>Cestoda</taxon>
        <taxon>Eucestoda</taxon>
        <taxon>Cyclophyllidea</taxon>
        <taxon>Taeniidae</taxon>
        <taxon>Hydatigera</taxon>
    </lineage>
</organism>
<evidence type="ECO:0000313" key="2">
    <source>
        <dbReference type="Proteomes" id="UP000274429"/>
    </source>
</evidence>
<proteinExistence type="predicted"/>
<dbReference type="WBParaSite" id="TTAC_0000717301-mRNA-1">
    <property type="protein sequence ID" value="TTAC_0000717301-mRNA-1"/>
    <property type="gene ID" value="TTAC_0000717301"/>
</dbReference>
<dbReference type="AlphaFoldDB" id="A0A0R3X1R5"/>
<dbReference type="Proteomes" id="UP000274429">
    <property type="component" value="Unassembled WGS sequence"/>
</dbReference>
<protein>
    <submittedName>
        <fullName evidence="3">Enkurin domain-containing protein</fullName>
    </submittedName>
</protein>
<accession>A0A0R3X1R5</accession>
<evidence type="ECO:0000313" key="3">
    <source>
        <dbReference type="WBParaSite" id="TTAC_0000717301-mRNA-1"/>
    </source>
</evidence>
<dbReference type="OrthoDB" id="6251022at2759"/>
<evidence type="ECO:0000313" key="1">
    <source>
        <dbReference type="EMBL" id="VDM31495.1"/>
    </source>
</evidence>